<reference evidence="7 8" key="1">
    <citation type="submission" date="2023-10" db="EMBL/GenBank/DDBJ databases">
        <title>Sphingomonas sp. HF-S4 16S ribosomal RNA gene Genome sequencing and assembly.</title>
        <authorList>
            <person name="Lee H."/>
        </authorList>
    </citation>
    <scope>NUCLEOTIDE SEQUENCE [LARGE SCALE GENOMIC DNA]</scope>
    <source>
        <strain evidence="7 8">HF-S4</strain>
    </source>
</reference>
<dbReference type="PANTHER" id="PTHR34001:SF3">
    <property type="entry name" value="BLL7405 PROTEIN"/>
    <property type="match status" value="1"/>
</dbReference>
<evidence type="ECO:0000256" key="2">
    <source>
        <dbReference type="ARBA" id="ARBA00022729"/>
    </source>
</evidence>
<evidence type="ECO:0000259" key="6">
    <source>
        <dbReference type="Pfam" id="PF13505"/>
    </source>
</evidence>
<dbReference type="EMBL" id="JAWJEJ010000001">
    <property type="protein sequence ID" value="MDV3457662.1"/>
    <property type="molecule type" value="Genomic_DNA"/>
</dbReference>
<dbReference type="Gene3D" id="2.40.160.20">
    <property type="match status" value="1"/>
</dbReference>
<accession>A0ABU3Y981</accession>
<dbReference type="InterPro" id="IPR027385">
    <property type="entry name" value="Beta-barrel_OMP"/>
</dbReference>
<evidence type="ECO:0000256" key="1">
    <source>
        <dbReference type="ARBA" id="ARBA00004370"/>
    </source>
</evidence>
<feature type="chain" id="PRO_5045213776" evidence="5">
    <location>
        <begin position="22"/>
        <end position="269"/>
    </location>
</feature>
<sequence length="269" mass="28871">MRKSILGASGLLLFVAPSAYAQEFDGPYIGVAVGYGFEKGGTNETVRFDRGFDGTDDVVTTTAGTDAFSPGFCDGRARSTANAGCKRENGIDYHFRAGYDAQFGNFVLGVVGEAGSSSMRDSVSAFSTTPASYTLTRKIDWEAAVRVRAGYALGGTTLAYVTAGPSYAEIKNTFSTSNGQNAFLDNGDFREWGVSGGGGIEHKISSSVSVGVEYLYTRYNDDNYRVRATRGAANAINPFILFGAPGTEFRRSDDRFDFHAVRGTLSFRF</sequence>
<keyword evidence="3" id="KW-0472">Membrane</keyword>
<name>A0ABU3Y981_9SPHN</name>
<keyword evidence="2 5" id="KW-0732">Signal</keyword>
<proteinExistence type="inferred from homology"/>
<evidence type="ECO:0000256" key="3">
    <source>
        <dbReference type="ARBA" id="ARBA00023136"/>
    </source>
</evidence>
<evidence type="ECO:0000256" key="5">
    <source>
        <dbReference type="SAM" id="SignalP"/>
    </source>
</evidence>
<dbReference type="RefSeq" id="WP_317226794.1">
    <property type="nucleotide sequence ID" value="NZ_JAWJEJ010000001.1"/>
</dbReference>
<comment type="caution">
    <text evidence="7">The sequence shown here is derived from an EMBL/GenBank/DDBJ whole genome shotgun (WGS) entry which is preliminary data.</text>
</comment>
<evidence type="ECO:0000256" key="4">
    <source>
        <dbReference type="ARBA" id="ARBA00038306"/>
    </source>
</evidence>
<protein>
    <submittedName>
        <fullName evidence="7">Outer membrane beta-barrel protein</fullName>
    </submittedName>
</protein>
<feature type="domain" description="Outer membrane protein beta-barrel" evidence="6">
    <location>
        <begin position="11"/>
        <end position="226"/>
    </location>
</feature>
<dbReference type="Proteomes" id="UP001273531">
    <property type="component" value="Unassembled WGS sequence"/>
</dbReference>
<evidence type="ECO:0000313" key="7">
    <source>
        <dbReference type="EMBL" id="MDV3457662.1"/>
    </source>
</evidence>
<dbReference type="SUPFAM" id="SSF56925">
    <property type="entry name" value="OMPA-like"/>
    <property type="match status" value="1"/>
</dbReference>
<organism evidence="7 8">
    <name type="scientific">Sphingomonas agrestis</name>
    <dbReference type="NCBI Taxonomy" id="3080540"/>
    <lineage>
        <taxon>Bacteria</taxon>
        <taxon>Pseudomonadati</taxon>
        <taxon>Pseudomonadota</taxon>
        <taxon>Alphaproteobacteria</taxon>
        <taxon>Sphingomonadales</taxon>
        <taxon>Sphingomonadaceae</taxon>
        <taxon>Sphingomonas</taxon>
    </lineage>
</organism>
<feature type="signal peptide" evidence="5">
    <location>
        <begin position="1"/>
        <end position="21"/>
    </location>
</feature>
<dbReference type="Pfam" id="PF13505">
    <property type="entry name" value="OMP_b-brl"/>
    <property type="match status" value="1"/>
</dbReference>
<dbReference type="InterPro" id="IPR011250">
    <property type="entry name" value="OMP/PagP_B-barrel"/>
</dbReference>
<gene>
    <name evidence="7" type="ORF">RZN05_11755</name>
</gene>
<keyword evidence="8" id="KW-1185">Reference proteome</keyword>
<comment type="subcellular location">
    <subcellularLocation>
        <location evidence="1">Membrane</location>
    </subcellularLocation>
</comment>
<dbReference type="PANTHER" id="PTHR34001">
    <property type="entry name" value="BLL7405 PROTEIN"/>
    <property type="match status" value="1"/>
</dbReference>
<comment type="similarity">
    <text evidence="4">Belongs to the Omp25/RopB family.</text>
</comment>
<dbReference type="InterPro" id="IPR051692">
    <property type="entry name" value="OMP-like"/>
</dbReference>
<evidence type="ECO:0000313" key="8">
    <source>
        <dbReference type="Proteomes" id="UP001273531"/>
    </source>
</evidence>